<name>A0A6A6L2L4_HEVBR</name>
<gene>
    <name evidence="2" type="ORF">GH714_033249</name>
</gene>
<sequence>MRREEKRRKFHEALLNTLYPPKPEPQAEDEKEPLSTPGEDFDVNLIPGLRGRGFVRRSLRKKIRRREIIGPLLPPSNNDSGGDGSGAVDEDTPGARENAEDSHGNQSSGSKVKQRRMAKRLRRERLKSQRGDV</sequence>
<reference evidence="2 3" key="1">
    <citation type="journal article" date="2020" name="Mol. Plant">
        <title>The Chromosome-Based Rubber Tree Genome Provides New Insights into Spurge Genome Evolution and Rubber Biosynthesis.</title>
        <authorList>
            <person name="Liu J."/>
            <person name="Shi C."/>
            <person name="Shi C.C."/>
            <person name="Li W."/>
            <person name="Zhang Q.J."/>
            <person name="Zhang Y."/>
            <person name="Li K."/>
            <person name="Lu H.F."/>
            <person name="Shi C."/>
            <person name="Zhu S.T."/>
            <person name="Xiao Z.Y."/>
            <person name="Nan H."/>
            <person name="Yue Y."/>
            <person name="Zhu X.G."/>
            <person name="Wu Y."/>
            <person name="Hong X.N."/>
            <person name="Fan G.Y."/>
            <person name="Tong Y."/>
            <person name="Zhang D."/>
            <person name="Mao C.L."/>
            <person name="Liu Y.L."/>
            <person name="Hao S.J."/>
            <person name="Liu W.Q."/>
            <person name="Lv M.Q."/>
            <person name="Zhang H.B."/>
            <person name="Liu Y."/>
            <person name="Hu-Tang G.R."/>
            <person name="Wang J.P."/>
            <person name="Wang J.H."/>
            <person name="Sun Y.H."/>
            <person name="Ni S.B."/>
            <person name="Chen W.B."/>
            <person name="Zhang X.C."/>
            <person name="Jiao Y.N."/>
            <person name="Eichler E.E."/>
            <person name="Li G.H."/>
            <person name="Liu X."/>
            <person name="Gao L.Z."/>
        </authorList>
    </citation>
    <scope>NUCLEOTIDE SEQUENCE [LARGE SCALE GENOMIC DNA]</scope>
    <source>
        <strain evidence="3">cv. GT1</strain>
        <tissue evidence="2">Leaf</tissue>
    </source>
</reference>
<feature type="region of interest" description="Disordered" evidence="1">
    <location>
        <begin position="1"/>
        <end position="46"/>
    </location>
</feature>
<dbReference type="Proteomes" id="UP000467840">
    <property type="component" value="Chromosome 7"/>
</dbReference>
<dbReference type="AlphaFoldDB" id="A0A6A6L2L4"/>
<proteinExistence type="predicted"/>
<evidence type="ECO:0000313" key="2">
    <source>
        <dbReference type="EMBL" id="KAF2295590.1"/>
    </source>
</evidence>
<feature type="compositionally biased region" description="Basic residues" evidence="1">
    <location>
        <begin position="1"/>
        <end position="10"/>
    </location>
</feature>
<accession>A0A6A6L2L4</accession>
<feature type="compositionally biased region" description="Basic residues" evidence="1">
    <location>
        <begin position="112"/>
        <end position="125"/>
    </location>
</feature>
<evidence type="ECO:0000313" key="3">
    <source>
        <dbReference type="Proteomes" id="UP000467840"/>
    </source>
</evidence>
<organism evidence="2 3">
    <name type="scientific">Hevea brasiliensis</name>
    <name type="common">Para rubber tree</name>
    <name type="synonym">Siphonia brasiliensis</name>
    <dbReference type="NCBI Taxonomy" id="3981"/>
    <lineage>
        <taxon>Eukaryota</taxon>
        <taxon>Viridiplantae</taxon>
        <taxon>Streptophyta</taxon>
        <taxon>Embryophyta</taxon>
        <taxon>Tracheophyta</taxon>
        <taxon>Spermatophyta</taxon>
        <taxon>Magnoliopsida</taxon>
        <taxon>eudicotyledons</taxon>
        <taxon>Gunneridae</taxon>
        <taxon>Pentapetalae</taxon>
        <taxon>rosids</taxon>
        <taxon>fabids</taxon>
        <taxon>Malpighiales</taxon>
        <taxon>Euphorbiaceae</taxon>
        <taxon>Crotonoideae</taxon>
        <taxon>Micrandreae</taxon>
        <taxon>Hevea</taxon>
    </lineage>
</organism>
<dbReference type="EMBL" id="JAAGAX010000013">
    <property type="protein sequence ID" value="KAF2295590.1"/>
    <property type="molecule type" value="Genomic_DNA"/>
</dbReference>
<keyword evidence="3" id="KW-1185">Reference proteome</keyword>
<feature type="compositionally biased region" description="Basic and acidic residues" evidence="1">
    <location>
        <begin position="93"/>
        <end position="103"/>
    </location>
</feature>
<protein>
    <submittedName>
        <fullName evidence="2">Uncharacterized protein</fullName>
    </submittedName>
</protein>
<comment type="caution">
    <text evidence="2">The sequence shown here is derived from an EMBL/GenBank/DDBJ whole genome shotgun (WGS) entry which is preliminary data.</text>
</comment>
<evidence type="ECO:0000256" key="1">
    <source>
        <dbReference type="SAM" id="MobiDB-lite"/>
    </source>
</evidence>
<feature type="region of interest" description="Disordered" evidence="1">
    <location>
        <begin position="60"/>
        <end position="133"/>
    </location>
</feature>